<feature type="region of interest" description="Disordered" evidence="1">
    <location>
        <begin position="127"/>
        <end position="147"/>
    </location>
</feature>
<comment type="caution">
    <text evidence="4">The sequence shown here is derived from an EMBL/GenBank/DDBJ whole genome shotgun (WGS) entry which is preliminary data.</text>
</comment>
<dbReference type="Pfam" id="PF26624">
    <property type="entry name" value="DUF8200"/>
    <property type="match status" value="1"/>
</dbReference>
<organism evidence="4 5">
    <name type="scientific">Hyphobacterium vulgare</name>
    <dbReference type="NCBI Taxonomy" id="1736751"/>
    <lineage>
        <taxon>Bacteria</taxon>
        <taxon>Pseudomonadati</taxon>
        <taxon>Pseudomonadota</taxon>
        <taxon>Alphaproteobacteria</taxon>
        <taxon>Maricaulales</taxon>
        <taxon>Maricaulaceae</taxon>
        <taxon>Hyphobacterium</taxon>
    </lineage>
</organism>
<dbReference type="Gene3D" id="3.90.70.10">
    <property type="entry name" value="Cysteine proteinases"/>
    <property type="match status" value="1"/>
</dbReference>
<feature type="chain" id="PRO_5046476890" evidence="2">
    <location>
        <begin position="20"/>
        <end position="756"/>
    </location>
</feature>
<accession>A0ABV6ZZU0</accession>
<name>A0ABV6ZZU0_9PROT</name>
<evidence type="ECO:0000259" key="3">
    <source>
        <dbReference type="Pfam" id="PF13529"/>
    </source>
</evidence>
<dbReference type="NCBIfam" id="NF047636">
    <property type="entry name" value="CC_3452_fam"/>
    <property type="match status" value="1"/>
</dbReference>
<gene>
    <name evidence="4" type="ORF">ACFOOR_12145</name>
</gene>
<proteinExistence type="predicted"/>
<dbReference type="EMBL" id="JBHRSV010000026">
    <property type="protein sequence ID" value="MFC2926859.1"/>
    <property type="molecule type" value="Genomic_DNA"/>
</dbReference>
<evidence type="ECO:0000256" key="1">
    <source>
        <dbReference type="SAM" id="MobiDB-lite"/>
    </source>
</evidence>
<dbReference type="RefSeq" id="WP_343165184.1">
    <property type="nucleotide sequence ID" value="NZ_JBHRSV010000026.1"/>
</dbReference>
<keyword evidence="5" id="KW-1185">Reference proteome</keyword>
<dbReference type="InterPro" id="IPR058067">
    <property type="entry name" value="CC_3452-like"/>
</dbReference>
<sequence length="756" mass="81488">MRRLIVLAVFALSSAPALAQTYTYTARTAAPAQQTGEVQAGSITWSCSDRACTVSGPWPQPGVGACAQLAAIVGRVSEYGHPGARLNSAQLEQCNANAARPALQTTLAPGIAQQVTTALTPQVRAPELQVQPQPGQRVSPQQIPDAARGPAIAPPEMQVELSPTVRLASTAIRYGAPLITNQTVHVEIPPTERLYAIRNGGGDGDFGGNGPRVTVSASISAEGPCLIASIDMDAVETRPDHTRGRVSERLRLWCNPEGGDIQRITSPTRASAEYTDSDWEIDTIVPGRGEIDVRRGLPETDGPVRSFIIMGDTNGDVFNNDNDGRDVGDLDSNGNRTVSRTSVQVQWNPISVVVPIVAEPEVTGPPGTTSVWVNGQHSGFLVLRHTGGDRDFFGHGPRMTVTSRLDLSADGTQILARLAGDASEVGGDTRASGSSDREVIWTAPAGWRIDAVQVEYGWWEDDAWQQAFETALGRTATVAYTDRDHEQDFLVEGAGEGGRDGIWFDDATNDARRRAMSHVEAFRVMGDANGDEAGSRTGLQAFYRPLLVTLTPVDPARARTADLQPDVLLDVPTGDFANRLSGGNSCGPQAASRVLRFYGVATTYEQFKRRVQSSGNFVSDQSLGTPPGTLRDRMNDLASGFVHDVLPLGNTRANDAALARIRQLLDEGRPVLTLVAWGSQYAADIISPHDAAATAHWVVVRGYNARNRTFLIIDNGHPVEWSYEHFASMFDYGQDAQFEALFALMNVEKGSIIYRR</sequence>
<reference evidence="5" key="1">
    <citation type="journal article" date="2019" name="Int. J. Syst. Evol. Microbiol.">
        <title>The Global Catalogue of Microorganisms (GCM) 10K type strain sequencing project: providing services to taxonomists for standard genome sequencing and annotation.</title>
        <authorList>
            <consortium name="The Broad Institute Genomics Platform"/>
            <consortium name="The Broad Institute Genome Sequencing Center for Infectious Disease"/>
            <person name="Wu L."/>
            <person name="Ma J."/>
        </authorList>
    </citation>
    <scope>NUCLEOTIDE SEQUENCE [LARGE SCALE GENOMIC DNA]</scope>
    <source>
        <strain evidence="5">KCTC 52487</strain>
    </source>
</reference>
<dbReference type="Pfam" id="PF13529">
    <property type="entry name" value="Peptidase_C39_2"/>
    <property type="match status" value="1"/>
</dbReference>
<feature type="signal peptide" evidence="2">
    <location>
        <begin position="1"/>
        <end position="19"/>
    </location>
</feature>
<dbReference type="Proteomes" id="UP001595379">
    <property type="component" value="Unassembled WGS sequence"/>
</dbReference>
<keyword evidence="2" id="KW-0732">Signal</keyword>
<feature type="compositionally biased region" description="Polar residues" evidence="1">
    <location>
        <begin position="130"/>
        <end position="142"/>
    </location>
</feature>
<feature type="domain" description="Peptidase C39-like" evidence="3">
    <location>
        <begin position="582"/>
        <end position="714"/>
    </location>
</feature>
<dbReference type="InterPro" id="IPR058513">
    <property type="entry name" value="DUF8200"/>
</dbReference>
<evidence type="ECO:0000256" key="2">
    <source>
        <dbReference type="SAM" id="SignalP"/>
    </source>
</evidence>
<evidence type="ECO:0000313" key="5">
    <source>
        <dbReference type="Proteomes" id="UP001595379"/>
    </source>
</evidence>
<evidence type="ECO:0000313" key="4">
    <source>
        <dbReference type="EMBL" id="MFC2926859.1"/>
    </source>
</evidence>
<dbReference type="InterPro" id="IPR039564">
    <property type="entry name" value="Peptidase_C39-like"/>
</dbReference>
<protein>
    <submittedName>
        <fullName evidence="4">C39 family peptidase</fullName>
    </submittedName>
</protein>